<evidence type="ECO:0000313" key="3">
    <source>
        <dbReference type="Proteomes" id="UP000279236"/>
    </source>
</evidence>
<keyword evidence="3" id="KW-1185">Reference proteome</keyword>
<evidence type="ECO:0000256" key="1">
    <source>
        <dbReference type="SAM" id="MobiDB-lite"/>
    </source>
</evidence>
<proteinExistence type="predicted"/>
<comment type="caution">
    <text evidence="2">The sequence shown here is derived from an EMBL/GenBank/DDBJ whole genome shotgun (WGS) entry which is preliminary data.</text>
</comment>
<name>A0A427XSF7_9TREE</name>
<gene>
    <name evidence="2" type="ORF">EHS24_007966</name>
</gene>
<reference evidence="2 3" key="1">
    <citation type="submission" date="2018-11" db="EMBL/GenBank/DDBJ databases">
        <title>Genome sequence of Apiotrichum porosum DSM 27194.</title>
        <authorList>
            <person name="Aliyu H."/>
            <person name="Gorte O."/>
            <person name="Ochsenreither K."/>
        </authorList>
    </citation>
    <scope>NUCLEOTIDE SEQUENCE [LARGE SCALE GENOMIC DNA]</scope>
    <source>
        <strain evidence="2 3">DSM 27194</strain>
    </source>
</reference>
<evidence type="ECO:0000313" key="2">
    <source>
        <dbReference type="EMBL" id="RSH81774.1"/>
    </source>
</evidence>
<feature type="compositionally biased region" description="Low complexity" evidence="1">
    <location>
        <begin position="44"/>
        <end position="69"/>
    </location>
</feature>
<sequence>MSAELAELGSELGIRSARAMFAAMSTHAAAITRSSSPTTAAPEGGPSTSTGGGVNSPPASISSSSSSDSPPHPYEAACSGDILPAGSYLVHAADLARASRPTTPFLPAPRASPASEDAAPRGRVRQFQLGGM</sequence>
<dbReference type="GeneID" id="39592509"/>
<organism evidence="2 3">
    <name type="scientific">Apiotrichum porosum</name>
    <dbReference type="NCBI Taxonomy" id="105984"/>
    <lineage>
        <taxon>Eukaryota</taxon>
        <taxon>Fungi</taxon>
        <taxon>Dikarya</taxon>
        <taxon>Basidiomycota</taxon>
        <taxon>Agaricomycotina</taxon>
        <taxon>Tremellomycetes</taxon>
        <taxon>Trichosporonales</taxon>
        <taxon>Trichosporonaceae</taxon>
        <taxon>Apiotrichum</taxon>
    </lineage>
</organism>
<accession>A0A427XSF7</accession>
<dbReference type="RefSeq" id="XP_028476229.1">
    <property type="nucleotide sequence ID" value="XM_028623296.1"/>
</dbReference>
<dbReference type="Proteomes" id="UP000279236">
    <property type="component" value="Unassembled WGS sequence"/>
</dbReference>
<dbReference type="EMBL" id="RSCE01000006">
    <property type="protein sequence ID" value="RSH81774.1"/>
    <property type="molecule type" value="Genomic_DNA"/>
</dbReference>
<dbReference type="AlphaFoldDB" id="A0A427XSF7"/>
<protein>
    <submittedName>
        <fullName evidence="2">Uncharacterized protein</fullName>
    </submittedName>
</protein>
<feature type="region of interest" description="Disordered" evidence="1">
    <location>
        <begin position="100"/>
        <end position="132"/>
    </location>
</feature>
<feature type="region of interest" description="Disordered" evidence="1">
    <location>
        <begin position="28"/>
        <end position="78"/>
    </location>
</feature>